<evidence type="ECO:0000256" key="1">
    <source>
        <dbReference type="SAM" id="MobiDB-lite"/>
    </source>
</evidence>
<dbReference type="PANTHER" id="PTHR31635">
    <property type="entry name" value="REVERSE TRANSCRIPTASE DOMAIN-CONTAINING PROTEIN-RELATED"/>
    <property type="match status" value="1"/>
</dbReference>
<dbReference type="InterPro" id="IPR000477">
    <property type="entry name" value="RT_dom"/>
</dbReference>
<accession>A0A803TB17</accession>
<dbReference type="PANTHER" id="PTHR31635:SF196">
    <property type="entry name" value="REVERSE TRANSCRIPTASE DOMAIN-CONTAINING PROTEIN-RELATED"/>
    <property type="match status" value="1"/>
</dbReference>
<reference evidence="3 4" key="1">
    <citation type="submission" date="2009-12" db="EMBL/GenBank/DDBJ databases">
        <title>The Genome Sequence of Anolis carolinensis (Green Anole Lizard).</title>
        <authorList>
            <consortium name="The Genome Sequencing Platform"/>
            <person name="Di Palma F."/>
            <person name="Alfoldi J."/>
            <person name="Heiman D."/>
            <person name="Young S."/>
            <person name="Grabherr M."/>
            <person name="Johnson J."/>
            <person name="Lander E.S."/>
            <person name="Lindblad-Toh K."/>
        </authorList>
    </citation>
    <scope>NUCLEOTIDE SEQUENCE [LARGE SCALE GENOMIC DNA]</scope>
    <source>
        <strain evidence="3 4">JBL SC #1</strain>
    </source>
</reference>
<proteinExistence type="predicted"/>
<dbReference type="CDD" id="cd01650">
    <property type="entry name" value="RT_nLTR_like"/>
    <property type="match status" value="1"/>
</dbReference>
<feature type="domain" description="Reverse transcriptase" evidence="2">
    <location>
        <begin position="1"/>
        <end position="228"/>
    </location>
</feature>
<dbReference type="InParanoid" id="A0A803TB17"/>
<dbReference type="Ensembl" id="ENSACAT00000044406.1">
    <property type="protein sequence ID" value="ENSACAP00000032407.1"/>
    <property type="gene ID" value="ENSACAG00000035793.1"/>
</dbReference>
<protein>
    <recommendedName>
        <fullName evidence="2">Reverse transcriptase domain-containing protein</fullName>
    </recommendedName>
</protein>
<dbReference type="Proteomes" id="UP000001646">
    <property type="component" value="Chromosome 1"/>
</dbReference>
<dbReference type="SUPFAM" id="SSF56672">
    <property type="entry name" value="DNA/RNA polymerases"/>
    <property type="match status" value="1"/>
</dbReference>
<evidence type="ECO:0000259" key="2">
    <source>
        <dbReference type="PROSITE" id="PS50878"/>
    </source>
</evidence>
<feature type="region of interest" description="Disordered" evidence="1">
    <location>
        <begin position="472"/>
        <end position="491"/>
    </location>
</feature>
<name>A0A803TB17_ANOCA</name>
<keyword evidence="4" id="KW-1185">Reference proteome</keyword>
<reference evidence="3" key="3">
    <citation type="submission" date="2025-09" db="UniProtKB">
        <authorList>
            <consortium name="Ensembl"/>
        </authorList>
    </citation>
    <scope>IDENTIFICATION</scope>
</reference>
<dbReference type="GeneTree" id="ENSGT01150000286916"/>
<dbReference type="InterPro" id="IPR043502">
    <property type="entry name" value="DNA/RNA_pol_sf"/>
</dbReference>
<organism evidence="3 4">
    <name type="scientific">Anolis carolinensis</name>
    <name type="common">Green anole</name>
    <name type="synonym">American chameleon</name>
    <dbReference type="NCBI Taxonomy" id="28377"/>
    <lineage>
        <taxon>Eukaryota</taxon>
        <taxon>Metazoa</taxon>
        <taxon>Chordata</taxon>
        <taxon>Craniata</taxon>
        <taxon>Vertebrata</taxon>
        <taxon>Euteleostomi</taxon>
        <taxon>Lepidosauria</taxon>
        <taxon>Squamata</taxon>
        <taxon>Bifurcata</taxon>
        <taxon>Unidentata</taxon>
        <taxon>Episquamata</taxon>
        <taxon>Toxicofera</taxon>
        <taxon>Iguania</taxon>
        <taxon>Dactyloidae</taxon>
        <taxon>Anolis</taxon>
    </lineage>
</organism>
<reference evidence="3" key="2">
    <citation type="submission" date="2025-08" db="UniProtKB">
        <authorList>
            <consortium name="Ensembl"/>
        </authorList>
    </citation>
    <scope>IDENTIFICATION</scope>
</reference>
<dbReference type="PROSITE" id="PS50878">
    <property type="entry name" value="RT_POL"/>
    <property type="match status" value="1"/>
</dbReference>
<dbReference type="AlphaFoldDB" id="A0A803TB17"/>
<evidence type="ECO:0000313" key="4">
    <source>
        <dbReference type="Proteomes" id="UP000001646"/>
    </source>
</evidence>
<dbReference type="Pfam" id="PF00078">
    <property type="entry name" value="RVT_1"/>
    <property type="match status" value="1"/>
</dbReference>
<evidence type="ECO:0000313" key="3">
    <source>
        <dbReference type="Ensembl" id="ENSACAP00000032407.1"/>
    </source>
</evidence>
<sequence>MAERLKTFMTNWISEDQTGFLPNRQIKDNIRILIDTIEYYEYHNEKQLALLFIDAEKAFDKINWNYLKLLLKELDIGFKFKNSIEAIYRNQRATLIINGQETKKNIQIERGTRQGCPLSPLLFILIMETLVRAINDDKYLEGLKIRKHNFKLRVYADDVVCIIENPKDSITNWIDKIENFGKVAGFKLNKQKTKILTKMWTETQKLTAIQLKTGIRIENKVKYLGVTLTPSNAKLLKNNYEQLWLKIKRDLEKWKYKNFSILGRIVIIKMSILPQILFLYQTIPIIRNNFLLKKWNREITKFIWQNKKPRIRLKILTDDKKRGGLGLPDFQTYYEACTLSWVKEWATLKNVKLLELEGHDLRSGWHNYLWYNKRKTEKNFGNHYIRASLIRVWEKYKDRLYARTPCWISPIEAKHKRELATENWLTYKQILRKSDNQNFNIKTYDELKKEFPKITWFQYYQIKQCYKEDTEKGFSQNQGPWETIMQKGKKN</sequence>